<dbReference type="AlphaFoldDB" id="A0A5E4QAL2"/>
<gene>
    <name evidence="1" type="ORF">LSINAPIS_LOCUS6604</name>
</gene>
<dbReference type="EMBL" id="FZQP02002114">
    <property type="protein sequence ID" value="VVC94714.1"/>
    <property type="molecule type" value="Genomic_DNA"/>
</dbReference>
<proteinExistence type="predicted"/>
<evidence type="ECO:0000313" key="1">
    <source>
        <dbReference type="EMBL" id="VVC94714.1"/>
    </source>
</evidence>
<protein>
    <submittedName>
        <fullName evidence="1">Uncharacterized protein</fullName>
    </submittedName>
</protein>
<name>A0A5E4QAL2_9NEOP</name>
<sequence length="116" mass="12936">MQSWSTTERALLHGAIEEFVDNLCCGKFIGNIIFKTYIGLTLFYINDNIGSKYTIIKYLYKINKSSSKTVVVVTKIIGNRLVIDEEVLKYGKTTLTEIIVLVVTATAVLAGIREIA</sequence>
<organism evidence="1 2">
    <name type="scientific">Leptidea sinapis</name>
    <dbReference type="NCBI Taxonomy" id="189913"/>
    <lineage>
        <taxon>Eukaryota</taxon>
        <taxon>Metazoa</taxon>
        <taxon>Ecdysozoa</taxon>
        <taxon>Arthropoda</taxon>
        <taxon>Hexapoda</taxon>
        <taxon>Insecta</taxon>
        <taxon>Pterygota</taxon>
        <taxon>Neoptera</taxon>
        <taxon>Endopterygota</taxon>
        <taxon>Lepidoptera</taxon>
        <taxon>Glossata</taxon>
        <taxon>Ditrysia</taxon>
        <taxon>Papilionoidea</taxon>
        <taxon>Pieridae</taxon>
        <taxon>Dismorphiinae</taxon>
        <taxon>Leptidea</taxon>
    </lineage>
</organism>
<keyword evidence="2" id="KW-1185">Reference proteome</keyword>
<evidence type="ECO:0000313" key="2">
    <source>
        <dbReference type="Proteomes" id="UP000324832"/>
    </source>
</evidence>
<dbReference type="Proteomes" id="UP000324832">
    <property type="component" value="Unassembled WGS sequence"/>
</dbReference>
<accession>A0A5E4QAL2</accession>
<reference evidence="1 2" key="1">
    <citation type="submission" date="2017-07" db="EMBL/GenBank/DDBJ databases">
        <authorList>
            <person name="Talla V."/>
            <person name="Backstrom N."/>
        </authorList>
    </citation>
    <scope>NUCLEOTIDE SEQUENCE [LARGE SCALE GENOMIC DNA]</scope>
</reference>